<dbReference type="OrthoDB" id="5855623at2759"/>
<keyword evidence="8" id="KW-0472">Membrane</keyword>
<dbReference type="PANTHER" id="PTHR11733:SF7">
    <property type="entry name" value="NEPRILYSIN METALLOPEPTIDASE FAMILY-RELATED"/>
    <property type="match status" value="1"/>
</dbReference>
<dbReference type="Pfam" id="PF05649">
    <property type="entry name" value="Peptidase_M13_N"/>
    <property type="match status" value="1"/>
</dbReference>
<dbReference type="InterPro" id="IPR008753">
    <property type="entry name" value="Peptidase_M13_N"/>
</dbReference>
<evidence type="ECO:0000313" key="11">
    <source>
        <dbReference type="EMBL" id="EFO89382.1"/>
    </source>
</evidence>
<keyword evidence="6" id="KW-0862">Zinc</keyword>
<dbReference type="eggNOG" id="KOG3624">
    <property type="taxonomic scope" value="Eukaryota"/>
</dbReference>
<protein>
    <recommendedName>
        <fullName evidence="13">Peptidase M13 C-terminal domain-containing protein</fullName>
    </recommendedName>
</protein>
<dbReference type="GO" id="GO:0016485">
    <property type="term" value="P:protein processing"/>
    <property type="evidence" value="ECO:0007669"/>
    <property type="project" value="TreeGrafter"/>
</dbReference>
<dbReference type="GO" id="GO:0046872">
    <property type="term" value="F:metal ion binding"/>
    <property type="evidence" value="ECO:0007669"/>
    <property type="project" value="UniProtKB-KW"/>
</dbReference>
<keyword evidence="3" id="KW-0645">Protease</keyword>
<feature type="transmembrane region" description="Helical" evidence="8">
    <location>
        <begin position="21"/>
        <end position="43"/>
    </location>
</feature>
<keyword evidence="7" id="KW-0482">Metalloprotease</keyword>
<evidence type="ECO:0000256" key="5">
    <source>
        <dbReference type="ARBA" id="ARBA00022801"/>
    </source>
</evidence>
<dbReference type="GO" id="GO:0005886">
    <property type="term" value="C:plasma membrane"/>
    <property type="evidence" value="ECO:0007669"/>
    <property type="project" value="TreeGrafter"/>
</dbReference>
<dbReference type="GO" id="GO:0004222">
    <property type="term" value="F:metalloendopeptidase activity"/>
    <property type="evidence" value="ECO:0007669"/>
    <property type="project" value="InterPro"/>
</dbReference>
<dbReference type="CDD" id="cd08662">
    <property type="entry name" value="M13"/>
    <property type="match status" value="1"/>
</dbReference>
<dbReference type="InterPro" id="IPR000718">
    <property type="entry name" value="Peptidase_M13"/>
</dbReference>
<sequence length="751" mass="86672">MFPHPMFEHYKTNEKDKKSNFSLKVFVILLVWIISVYAAITFIRSSEEPPCKSESLSVKHRGVCKSPECITLAHQLHNWRDVSVDPCENFFEAACGKYNENNLESKTRLSTKTGIVARLIKEFLDKKLPSTSNSENAMHFLYQKCQESNKLNATEIAEQEAKSQLELITRIGSAPVFGRNWNEADFDLNGRVLRVGSIQNLKNYSDMMAAMAKLGRDQFGFLKFVLHNQYLVIIRDPITSEALESGIKKVVSSILFSVFYILIKFQILNETLRLIDERPDADQIGRDVKDVIKLNDELQEPNTNVSGGIYSSEFQENVPSLDFTRIIKSLIDPRRKEEVWERIQNKTVGLNDALYYSDGKKTLETILQSSSNRTLANYLMIRFLISLEKQKTFGEDDCTEEVMRKLPLAALRMFARNHFDKENLQIASDMVEDVIESFVETIQESSWLRETTKQRAIKKVKNMKKVIGYPKELEVPGTLDRFFESLNLSDINMTYFQTKIEIERFRTIQSMNHFAALFPFESSSDYLITNAFYHPTINKLTLNVAFLDDPFFDSTYPKYAKVASIGEVIGHEIGHGYDPFGRQRDENGEENNWWTPEDSAEYDRRTRCLINQYNEYDDPDFGRNLNGTTTIKEIASDMIGVETSWRTYKKVDFANEPSIFGFEDEKPDKLFFHLTALVSTKYIHYAFENSKSFQNWCSSRSEVSLAEQLTRTHPTYSFRINGVFSNMKSFAEAFNCPVGSPMNPEKKCHVF</sequence>
<evidence type="ECO:0000313" key="12">
    <source>
        <dbReference type="Proteomes" id="UP000008281"/>
    </source>
</evidence>
<evidence type="ECO:0000256" key="8">
    <source>
        <dbReference type="SAM" id="Phobius"/>
    </source>
</evidence>
<feature type="domain" description="Peptidase M13 N-terminal" evidence="10">
    <location>
        <begin position="311"/>
        <end position="470"/>
    </location>
</feature>
<keyword evidence="8" id="KW-0812">Transmembrane</keyword>
<dbReference type="PROSITE" id="PS51885">
    <property type="entry name" value="NEPRILYSIN"/>
    <property type="match status" value="1"/>
</dbReference>
<comment type="cofactor">
    <cofactor evidence="1">
        <name>Zn(2+)</name>
        <dbReference type="ChEBI" id="CHEBI:29105"/>
    </cofactor>
</comment>
<gene>
    <name evidence="11" type="ORF">CRE_20512</name>
</gene>
<dbReference type="AlphaFoldDB" id="E3N8D1"/>
<evidence type="ECO:0000259" key="10">
    <source>
        <dbReference type="Pfam" id="PF05649"/>
    </source>
</evidence>
<evidence type="ECO:0000259" key="9">
    <source>
        <dbReference type="Pfam" id="PF01431"/>
    </source>
</evidence>
<dbReference type="Proteomes" id="UP000008281">
    <property type="component" value="Unassembled WGS sequence"/>
</dbReference>
<dbReference type="OMA" id="QRFHYEH"/>
<evidence type="ECO:0008006" key="13">
    <source>
        <dbReference type="Google" id="ProtNLM"/>
    </source>
</evidence>
<evidence type="ECO:0000256" key="4">
    <source>
        <dbReference type="ARBA" id="ARBA00022723"/>
    </source>
</evidence>
<feature type="domain" description="Peptidase M13 C-terminal" evidence="9">
    <location>
        <begin position="530"/>
        <end position="750"/>
    </location>
</feature>
<proteinExistence type="inferred from homology"/>
<evidence type="ECO:0000256" key="2">
    <source>
        <dbReference type="ARBA" id="ARBA00007357"/>
    </source>
</evidence>
<name>E3N8D1_CAERE</name>
<dbReference type="Gene3D" id="1.10.1380.10">
    <property type="entry name" value="Neutral endopeptidase , domain2"/>
    <property type="match status" value="1"/>
</dbReference>
<keyword evidence="4" id="KW-0479">Metal-binding</keyword>
<keyword evidence="8" id="KW-1133">Transmembrane helix</keyword>
<keyword evidence="5" id="KW-0378">Hydrolase</keyword>
<organism evidence="12">
    <name type="scientific">Caenorhabditis remanei</name>
    <name type="common">Caenorhabditis vulgaris</name>
    <dbReference type="NCBI Taxonomy" id="31234"/>
    <lineage>
        <taxon>Eukaryota</taxon>
        <taxon>Metazoa</taxon>
        <taxon>Ecdysozoa</taxon>
        <taxon>Nematoda</taxon>
        <taxon>Chromadorea</taxon>
        <taxon>Rhabditida</taxon>
        <taxon>Rhabditina</taxon>
        <taxon>Rhabditomorpha</taxon>
        <taxon>Rhabditoidea</taxon>
        <taxon>Rhabditidae</taxon>
        <taxon>Peloderinae</taxon>
        <taxon>Caenorhabditis</taxon>
    </lineage>
</organism>
<evidence type="ECO:0000256" key="1">
    <source>
        <dbReference type="ARBA" id="ARBA00001947"/>
    </source>
</evidence>
<keyword evidence="12" id="KW-1185">Reference proteome</keyword>
<evidence type="ECO:0000256" key="3">
    <source>
        <dbReference type="ARBA" id="ARBA00022670"/>
    </source>
</evidence>
<reference evidence="11" key="1">
    <citation type="submission" date="2007-07" db="EMBL/GenBank/DDBJ databases">
        <title>PCAP assembly of the Caenorhabditis remanei genome.</title>
        <authorList>
            <consortium name="The Caenorhabditis remanei Sequencing Consortium"/>
            <person name="Wilson R.K."/>
        </authorList>
    </citation>
    <scope>NUCLEOTIDE SEQUENCE [LARGE SCALE GENOMIC DNA]</scope>
    <source>
        <strain evidence="11">PB4641</strain>
    </source>
</reference>
<dbReference type="InterPro" id="IPR018497">
    <property type="entry name" value="Peptidase_M13_C"/>
</dbReference>
<dbReference type="PANTHER" id="PTHR11733">
    <property type="entry name" value="ZINC METALLOPROTEASE FAMILY M13 NEPRILYSIN-RELATED"/>
    <property type="match status" value="1"/>
</dbReference>
<dbReference type="Gene3D" id="3.40.390.10">
    <property type="entry name" value="Collagenase (Catalytic Domain)"/>
    <property type="match status" value="1"/>
</dbReference>
<accession>E3N8D1</accession>
<dbReference type="InterPro" id="IPR024079">
    <property type="entry name" value="MetalloPept_cat_dom_sf"/>
</dbReference>
<dbReference type="SUPFAM" id="SSF55486">
    <property type="entry name" value="Metalloproteases ('zincins'), catalytic domain"/>
    <property type="match status" value="1"/>
</dbReference>
<dbReference type="EMBL" id="DS268555">
    <property type="protein sequence ID" value="EFO89382.1"/>
    <property type="molecule type" value="Genomic_DNA"/>
</dbReference>
<evidence type="ECO:0000256" key="6">
    <source>
        <dbReference type="ARBA" id="ARBA00022833"/>
    </source>
</evidence>
<dbReference type="Pfam" id="PF01431">
    <property type="entry name" value="Peptidase_M13"/>
    <property type="match status" value="1"/>
</dbReference>
<dbReference type="InterPro" id="IPR042089">
    <property type="entry name" value="Peptidase_M13_dom_2"/>
</dbReference>
<comment type="similarity">
    <text evidence="2">Belongs to the peptidase M13 family.</text>
</comment>
<dbReference type="HOGENOM" id="CLU_006187_5_0_1"/>
<dbReference type="InParanoid" id="E3N8D1"/>
<evidence type="ECO:0000256" key="7">
    <source>
        <dbReference type="ARBA" id="ARBA00023049"/>
    </source>
</evidence>